<dbReference type="GO" id="GO:0016036">
    <property type="term" value="P:cellular response to phosphate starvation"/>
    <property type="evidence" value="ECO:0007669"/>
    <property type="project" value="TreeGrafter"/>
</dbReference>
<dbReference type="PANTHER" id="PTHR45453">
    <property type="entry name" value="PHOSPHATE REGULON SENSOR PROTEIN PHOR"/>
    <property type="match status" value="1"/>
</dbReference>
<evidence type="ECO:0000256" key="12">
    <source>
        <dbReference type="ARBA" id="ARBA00023012"/>
    </source>
</evidence>
<feature type="domain" description="Histidine kinase" evidence="15">
    <location>
        <begin position="152"/>
        <end position="368"/>
    </location>
</feature>
<keyword evidence="9 16" id="KW-0418">Kinase</keyword>
<dbReference type="GO" id="GO:0005886">
    <property type="term" value="C:plasma membrane"/>
    <property type="evidence" value="ECO:0007669"/>
    <property type="project" value="UniProtKB-SubCell"/>
</dbReference>
<evidence type="ECO:0000313" key="16">
    <source>
        <dbReference type="EMBL" id="MDG0793311.1"/>
    </source>
</evidence>
<dbReference type="InterPro" id="IPR003661">
    <property type="entry name" value="HisK_dim/P_dom"/>
</dbReference>
<keyword evidence="10" id="KW-0067">ATP-binding</keyword>
<dbReference type="RefSeq" id="WP_277567112.1">
    <property type="nucleotide sequence ID" value="NZ_JAPDHZ010000004.1"/>
</dbReference>
<dbReference type="Gene3D" id="1.10.287.130">
    <property type="match status" value="1"/>
</dbReference>
<keyword evidence="7 14" id="KW-0812">Transmembrane</keyword>
<dbReference type="AlphaFoldDB" id="A0A9X4QPA1"/>
<dbReference type="Proteomes" id="UP001153387">
    <property type="component" value="Unassembled WGS sequence"/>
</dbReference>
<comment type="subcellular location">
    <subcellularLocation>
        <location evidence="2">Cell membrane</location>
        <topology evidence="2">Multi-pass membrane protein</topology>
    </subcellularLocation>
</comment>
<evidence type="ECO:0000259" key="15">
    <source>
        <dbReference type="PROSITE" id="PS50109"/>
    </source>
</evidence>
<dbReference type="InterPro" id="IPR004358">
    <property type="entry name" value="Sig_transdc_His_kin-like_C"/>
</dbReference>
<evidence type="ECO:0000256" key="7">
    <source>
        <dbReference type="ARBA" id="ARBA00022692"/>
    </source>
</evidence>
<evidence type="ECO:0000256" key="1">
    <source>
        <dbReference type="ARBA" id="ARBA00000085"/>
    </source>
</evidence>
<dbReference type="InterPro" id="IPR005467">
    <property type="entry name" value="His_kinase_dom"/>
</dbReference>
<dbReference type="SMART" id="SM00387">
    <property type="entry name" value="HATPase_c"/>
    <property type="match status" value="1"/>
</dbReference>
<dbReference type="SMART" id="SM00388">
    <property type="entry name" value="HisKA"/>
    <property type="match status" value="1"/>
</dbReference>
<evidence type="ECO:0000256" key="4">
    <source>
        <dbReference type="ARBA" id="ARBA00022475"/>
    </source>
</evidence>
<dbReference type="GO" id="GO:0004721">
    <property type="term" value="F:phosphoprotein phosphatase activity"/>
    <property type="evidence" value="ECO:0007669"/>
    <property type="project" value="TreeGrafter"/>
</dbReference>
<dbReference type="InterPro" id="IPR036890">
    <property type="entry name" value="HATPase_C_sf"/>
</dbReference>
<dbReference type="SUPFAM" id="SSF55874">
    <property type="entry name" value="ATPase domain of HSP90 chaperone/DNA topoisomerase II/histidine kinase"/>
    <property type="match status" value="1"/>
</dbReference>
<dbReference type="EMBL" id="JAPDHZ010000004">
    <property type="protein sequence ID" value="MDG0793311.1"/>
    <property type="molecule type" value="Genomic_DNA"/>
</dbReference>
<evidence type="ECO:0000256" key="8">
    <source>
        <dbReference type="ARBA" id="ARBA00022741"/>
    </source>
</evidence>
<dbReference type="SUPFAM" id="SSF47384">
    <property type="entry name" value="Homodimeric domain of signal transducing histidine kinase"/>
    <property type="match status" value="1"/>
</dbReference>
<evidence type="ECO:0000256" key="6">
    <source>
        <dbReference type="ARBA" id="ARBA00022679"/>
    </source>
</evidence>
<organism evidence="16 17">
    <name type="scientific">Cohnella ginsengisoli</name>
    <dbReference type="NCBI Taxonomy" id="425004"/>
    <lineage>
        <taxon>Bacteria</taxon>
        <taxon>Bacillati</taxon>
        <taxon>Bacillota</taxon>
        <taxon>Bacilli</taxon>
        <taxon>Bacillales</taxon>
        <taxon>Paenibacillaceae</taxon>
        <taxon>Cohnella</taxon>
    </lineage>
</organism>
<evidence type="ECO:0000256" key="3">
    <source>
        <dbReference type="ARBA" id="ARBA00012438"/>
    </source>
</evidence>
<name>A0A9X4QPA1_9BACL</name>
<reference evidence="16 17" key="1">
    <citation type="submission" date="2022-10" db="EMBL/GenBank/DDBJ databases">
        <title>Comparative genomic analysis of Cohnella hashimotonis sp. nov., isolated from the International Space Station.</title>
        <authorList>
            <person name="Simpson A."/>
            <person name="Venkateswaran K."/>
        </authorList>
    </citation>
    <scope>NUCLEOTIDE SEQUENCE [LARGE SCALE GENOMIC DNA]</scope>
    <source>
        <strain evidence="16 17">DSM 18997</strain>
    </source>
</reference>
<evidence type="ECO:0000256" key="11">
    <source>
        <dbReference type="ARBA" id="ARBA00022989"/>
    </source>
</evidence>
<dbReference type="InterPro" id="IPR003594">
    <property type="entry name" value="HATPase_dom"/>
</dbReference>
<accession>A0A9X4QPA1</accession>
<comment type="caution">
    <text evidence="16">The sequence shown here is derived from an EMBL/GenBank/DDBJ whole genome shotgun (WGS) entry which is preliminary data.</text>
</comment>
<dbReference type="PANTHER" id="PTHR45453:SF2">
    <property type="entry name" value="HISTIDINE KINASE"/>
    <property type="match status" value="1"/>
</dbReference>
<keyword evidence="6" id="KW-0808">Transferase</keyword>
<evidence type="ECO:0000313" key="17">
    <source>
        <dbReference type="Proteomes" id="UP001153387"/>
    </source>
</evidence>
<keyword evidence="5" id="KW-0597">Phosphoprotein</keyword>
<keyword evidence="8" id="KW-0547">Nucleotide-binding</keyword>
<evidence type="ECO:0000256" key="13">
    <source>
        <dbReference type="ARBA" id="ARBA00023136"/>
    </source>
</evidence>
<comment type="catalytic activity">
    <reaction evidence="1">
        <text>ATP + protein L-histidine = ADP + protein N-phospho-L-histidine.</text>
        <dbReference type="EC" id="2.7.13.3"/>
    </reaction>
</comment>
<evidence type="ECO:0000256" key="2">
    <source>
        <dbReference type="ARBA" id="ARBA00004651"/>
    </source>
</evidence>
<feature type="transmembrane region" description="Helical" evidence="14">
    <location>
        <begin position="63"/>
        <end position="83"/>
    </location>
</feature>
<keyword evidence="12" id="KW-0902">Two-component regulatory system</keyword>
<protein>
    <recommendedName>
        <fullName evidence="3">histidine kinase</fullName>
        <ecNumber evidence="3">2.7.13.3</ecNumber>
    </recommendedName>
</protein>
<keyword evidence="11 14" id="KW-1133">Transmembrane helix</keyword>
<dbReference type="GO" id="GO:0000155">
    <property type="term" value="F:phosphorelay sensor kinase activity"/>
    <property type="evidence" value="ECO:0007669"/>
    <property type="project" value="InterPro"/>
</dbReference>
<evidence type="ECO:0000256" key="14">
    <source>
        <dbReference type="SAM" id="Phobius"/>
    </source>
</evidence>
<dbReference type="CDD" id="cd00082">
    <property type="entry name" value="HisKA"/>
    <property type="match status" value="1"/>
</dbReference>
<keyword evidence="13 14" id="KW-0472">Membrane</keyword>
<dbReference type="Gene3D" id="3.30.565.10">
    <property type="entry name" value="Histidine kinase-like ATPase, C-terminal domain"/>
    <property type="match status" value="1"/>
</dbReference>
<keyword evidence="17" id="KW-1185">Reference proteome</keyword>
<gene>
    <name evidence="16" type="ORF">OMP38_22515</name>
</gene>
<dbReference type="Pfam" id="PF02518">
    <property type="entry name" value="HATPase_c"/>
    <property type="match status" value="1"/>
</dbReference>
<evidence type="ECO:0000256" key="10">
    <source>
        <dbReference type="ARBA" id="ARBA00022840"/>
    </source>
</evidence>
<dbReference type="GO" id="GO:0005524">
    <property type="term" value="F:ATP binding"/>
    <property type="evidence" value="ECO:0007669"/>
    <property type="project" value="UniProtKB-KW"/>
</dbReference>
<dbReference type="PRINTS" id="PR00344">
    <property type="entry name" value="BCTRLSENSOR"/>
</dbReference>
<dbReference type="InterPro" id="IPR050351">
    <property type="entry name" value="BphY/WalK/GraS-like"/>
</dbReference>
<dbReference type="EC" id="2.7.13.3" evidence="3"/>
<dbReference type="PROSITE" id="PS50109">
    <property type="entry name" value="HIS_KIN"/>
    <property type="match status" value="1"/>
</dbReference>
<proteinExistence type="predicted"/>
<feature type="transmembrane region" description="Helical" evidence="14">
    <location>
        <begin position="33"/>
        <end position="51"/>
    </location>
</feature>
<evidence type="ECO:0000256" key="9">
    <source>
        <dbReference type="ARBA" id="ARBA00022777"/>
    </source>
</evidence>
<sequence length="379" mass="42325">MKPDRRPPMTERGGDDLRPYTFRDYLIDRLPHIVILVVAVLLALTFVQLLLWNVGLPLSWADAAYIALLVALVVAAWLAAGWLRRKTFARELAEAWRQAAAGDAAASLALASPVTREQRAMAALIERLYTVHANELSALRRQQEFHRHFTARWVHQMKTPLSVIELLMQRHPDPDGAAGPRDTERSVMEETDRLRHGLDMMLHTSRLDKFELDASFRAVSLSDIARATLGEYKRSFIRRSIFPSLEGDAAVETDAKWLSFILGQLVSNAIKYAKKGESPQRLLIRIEQNPDGSALLRLTDEGIGIAPEDLPRLFEPFFTGSNGRLTGESTGMGLYLAKQACARLGIGLRIDAEQGVGTTATLDFRPSGIHRLTEEPNRT</sequence>
<keyword evidence="4" id="KW-1003">Cell membrane</keyword>
<evidence type="ECO:0000256" key="5">
    <source>
        <dbReference type="ARBA" id="ARBA00022553"/>
    </source>
</evidence>
<dbReference type="InterPro" id="IPR036097">
    <property type="entry name" value="HisK_dim/P_sf"/>
</dbReference>